<keyword evidence="1" id="KW-0472">Membrane</keyword>
<feature type="transmembrane region" description="Helical" evidence="1">
    <location>
        <begin position="143"/>
        <end position="162"/>
    </location>
</feature>
<feature type="transmembrane region" description="Helical" evidence="1">
    <location>
        <begin position="54"/>
        <end position="73"/>
    </location>
</feature>
<feature type="transmembrane region" description="Helical" evidence="1">
    <location>
        <begin position="30"/>
        <end position="47"/>
    </location>
</feature>
<proteinExistence type="predicted"/>
<dbReference type="AlphaFoldDB" id="A0A4V1AGG5"/>
<name>A0A4V1AGG5_9FLAO</name>
<feature type="transmembrane region" description="Helical" evidence="1">
    <location>
        <begin position="7"/>
        <end position="24"/>
    </location>
</feature>
<evidence type="ECO:0008006" key="4">
    <source>
        <dbReference type="Google" id="ProtNLM"/>
    </source>
</evidence>
<organism evidence="2 3">
    <name type="scientific">Flavobacterium nackdongense</name>
    <dbReference type="NCBI Taxonomy" id="2547394"/>
    <lineage>
        <taxon>Bacteria</taxon>
        <taxon>Pseudomonadati</taxon>
        <taxon>Bacteroidota</taxon>
        <taxon>Flavobacteriia</taxon>
        <taxon>Flavobacteriales</taxon>
        <taxon>Flavobacteriaceae</taxon>
        <taxon>Flavobacterium</taxon>
    </lineage>
</organism>
<evidence type="ECO:0000313" key="3">
    <source>
        <dbReference type="Proteomes" id="UP000291124"/>
    </source>
</evidence>
<accession>A0A4V1AGG5</accession>
<keyword evidence="1" id="KW-1133">Transmembrane helix</keyword>
<dbReference type="OrthoDB" id="1377116at2"/>
<evidence type="ECO:0000313" key="2">
    <source>
        <dbReference type="EMBL" id="QBN17962.1"/>
    </source>
</evidence>
<feature type="transmembrane region" description="Helical" evidence="1">
    <location>
        <begin position="110"/>
        <end position="131"/>
    </location>
</feature>
<dbReference type="RefSeq" id="WP_133275493.1">
    <property type="nucleotide sequence ID" value="NZ_CP037933.1"/>
</dbReference>
<feature type="transmembrane region" description="Helical" evidence="1">
    <location>
        <begin position="200"/>
        <end position="218"/>
    </location>
</feature>
<evidence type="ECO:0000256" key="1">
    <source>
        <dbReference type="SAM" id="Phobius"/>
    </source>
</evidence>
<dbReference type="KEGG" id="fnk:E1750_03800"/>
<feature type="transmembrane region" description="Helical" evidence="1">
    <location>
        <begin position="169"/>
        <end position="188"/>
    </location>
</feature>
<dbReference type="EMBL" id="CP037933">
    <property type="protein sequence ID" value="QBN17962.1"/>
    <property type="molecule type" value="Genomic_DNA"/>
</dbReference>
<feature type="transmembrane region" description="Helical" evidence="1">
    <location>
        <begin position="79"/>
        <end position="98"/>
    </location>
</feature>
<sequence>MRANKPSLYLYFAACSLVVIFKLLGMNSSVLYAKSAIIPLLFVYYFITNNYKISFVKALIFLFCFIGDIFNLLQFETSPLIALMSFLLVNLLLLKLALGDLNSLKFNKQDRIPIVLTLLFVLSICISVLNLQFENIVFDFSLYILYGVASAILNFVAINNYLKKANFAFLNLMVYGVSSMISDVFFMINKFYLPLFAFEFIQVFVQVFSYFFMVTYFISNDEYKLKIKENEISQ</sequence>
<gene>
    <name evidence="2" type="ORF">E1750_03800</name>
</gene>
<keyword evidence="3" id="KW-1185">Reference proteome</keyword>
<dbReference type="Proteomes" id="UP000291124">
    <property type="component" value="Chromosome"/>
</dbReference>
<protein>
    <recommendedName>
        <fullName evidence="4">Lysoplasmalogenase</fullName>
    </recommendedName>
</protein>
<reference evidence="3" key="1">
    <citation type="submission" date="2019-03" db="EMBL/GenBank/DDBJ databases">
        <title>Flavobacterium sp.</title>
        <authorList>
            <person name="Kim H."/>
        </authorList>
    </citation>
    <scope>NUCLEOTIDE SEQUENCE [LARGE SCALE GENOMIC DNA]</scope>
    <source>
        <strain evidence="3">GS13</strain>
    </source>
</reference>
<keyword evidence="1" id="KW-0812">Transmembrane</keyword>